<keyword evidence="3" id="KW-1185">Reference proteome</keyword>
<comment type="caution">
    <text evidence="2">The sequence shown here is derived from an EMBL/GenBank/DDBJ whole genome shotgun (WGS) entry which is preliminary data.</text>
</comment>
<protein>
    <submittedName>
        <fullName evidence="2">Uncharacterized protein</fullName>
    </submittedName>
</protein>
<dbReference type="Proteomes" id="UP001159363">
    <property type="component" value="Chromosome 3"/>
</dbReference>
<name>A0ABQ9I1I6_9NEOP</name>
<reference evidence="2 3" key="1">
    <citation type="submission" date="2023-02" db="EMBL/GenBank/DDBJ databases">
        <title>LHISI_Scaffold_Assembly.</title>
        <authorList>
            <person name="Stuart O.P."/>
            <person name="Cleave R."/>
            <person name="Magrath M.J.L."/>
            <person name="Mikheyev A.S."/>
        </authorList>
    </citation>
    <scope>NUCLEOTIDE SEQUENCE [LARGE SCALE GENOMIC DNA]</scope>
    <source>
        <strain evidence="2">Daus_M_001</strain>
        <tissue evidence="2">Leg muscle</tissue>
    </source>
</reference>
<gene>
    <name evidence="2" type="ORF">PR048_010016</name>
</gene>
<sequence length="341" mass="38154">MRVKRGEHGTAPESKSEGNGRSARKPAEQRHRPARFPHAKIRERPFQEFNPVRLVGRRVVYPLIHRGPLKCVRNRTRFSVVGGQWSGQASIAELGYGSRRLFLFPELFCGYVVSLSTQKRNPYEVFCTVKETTFLTLFCLQIAPDDAAFPPHLHSSAALFSPHFTITGSQDLVVKKRPNLSTHRSHNPMRVIEENTEWRRNEGAGETGDPRENPPTNGIVRHDSRLQKPARVITQRRQTTQIQKGEAVPLTRANPLSDWLREALGTSSASVSLLHSATGSQLAGLAGWRVGYLTMVEERRLNVSLTNDVVLLTCAIGLRGENSTTGLEIFSRKTPVPINDK</sequence>
<feature type="compositionally biased region" description="Basic and acidic residues" evidence="1">
    <location>
        <begin position="197"/>
        <end position="212"/>
    </location>
</feature>
<feature type="region of interest" description="Disordered" evidence="1">
    <location>
        <begin position="197"/>
        <end position="221"/>
    </location>
</feature>
<feature type="compositionally biased region" description="Basic and acidic residues" evidence="1">
    <location>
        <begin position="1"/>
        <end position="18"/>
    </location>
</feature>
<evidence type="ECO:0000313" key="3">
    <source>
        <dbReference type="Proteomes" id="UP001159363"/>
    </source>
</evidence>
<evidence type="ECO:0000313" key="2">
    <source>
        <dbReference type="EMBL" id="KAJ8890507.1"/>
    </source>
</evidence>
<organism evidence="2 3">
    <name type="scientific">Dryococelus australis</name>
    <dbReference type="NCBI Taxonomy" id="614101"/>
    <lineage>
        <taxon>Eukaryota</taxon>
        <taxon>Metazoa</taxon>
        <taxon>Ecdysozoa</taxon>
        <taxon>Arthropoda</taxon>
        <taxon>Hexapoda</taxon>
        <taxon>Insecta</taxon>
        <taxon>Pterygota</taxon>
        <taxon>Neoptera</taxon>
        <taxon>Polyneoptera</taxon>
        <taxon>Phasmatodea</taxon>
        <taxon>Verophasmatodea</taxon>
        <taxon>Anareolatae</taxon>
        <taxon>Phasmatidae</taxon>
        <taxon>Eurycanthinae</taxon>
        <taxon>Dryococelus</taxon>
    </lineage>
</organism>
<evidence type="ECO:0000256" key="1">
    <source>
        <dbReference type="SAM" id="MobiDB-lite"/>
    </source>
</evidence>
<proteinExistence type="predicted"/>
<dbReference type="EMBL" id="JARBHB010000003">
    <property type="protein sequence ID" value="KAJ8890507.1"/>
    <property type="molecule type" value="Genomic_DNA"/>
</dbReference>
<accession>A0ABQ9I1I6</accession>
<feature type="region of interest" description="Disordered" evidence="1">
    <location>
        <begin position="1"/>
        <end position="37"/>
    </location>
</feature>